<feature type="compositionally biased region" description="Basic and acidic residues" evidence="1">
    <location>
        <begin position="1"/>
        <end position="16"/>
    </location>
</feature>
<keyword evidence="2" id="KW-1133">Transmembrane helix</keyword>
<sequence length="325" mass="33452">MSEYERPTAVSDDERSATPVNEGSAKVPAVKSVNADADGHEDGEAGDRDAEAAEQDLPGDDDGSTDDAGSSEHDGSTDDAGSSEHANSADDAGSPVEEPNSAEVDALERPATEGTTPGPIDVVLSNDEAGTAEEDGDRPTSSRRRRLAVIGGAAAALVLAAAFAPVAWDRLNHKDVRIDTPPRLAGLVLDDSQGAHETIDYLRTAVQTGVSLEKTTGAVYADEAGQSRSVLFIGGTGRISSPDEALTKTFQLISDESGGVESVQVVPAGPLGGVMRCGSTKTDGGSMAVCGWADGGSLGVAMFPNRPTEESAELLRTMRKAMQND</sequence>
<dbReference type="Proteomes" id="UP000599074">
    <property type="component" value="Unassembled WGS sequence"/>
</dbReference>
<evidence type="ECO:0000256" key="2">
    <source>
        <dbReference type="SAM" id="Phobius"/>
    </source>
</evidence>
<proteinExistence type="predicted"/>
<name>A0A8J3TK08_9ACTN</name>
<keyword evidence="2" id="KW-0472">Membrane</keyword>
<reference evidence="3" key="1">
    <citation type="submission" date="2021-01" db="EMBL/GenBank/DDBJ databases">
        <title>Whole genome shotgun sequence of Planosporangium mesophilum NBRC 109066.</title>
        <authorList>
            <person name="Komaki H."/>
            <person name="Tamura T."/>
        </authorList>
    </citation>
    <scope>NUCLEOTIDE SEQUENCE</scope>
    <source>
        <strain evidence="3">NBRC 109066</strain>
    </source>
</reference>
<dbReference type="RefSeq" id="WP_168115644.1">
    <property type="nucleotide sequence ID" value="NZ_BOON01000021.1"/>
</dbReference>
<gene>
    <name evidence="3" type="ORF">Pme01_23970</name>
</gene>
<protein>
    <submittedName>
        <fullName evidence="3">Uncharacterized protein</fullName>
    </submittedName>
</protein>
<keyword evidence="4" id="KW-1185">Reference proteome</keyword>
<evidence type="ECO:0000313" key="4">
    <source>
        <dbReference type="Proteomes" id="UP000599074"/>
    </source>
</evidence>
<dbReference type="EMBL" id="BOON01000021">
    <property type="protein sequence ID" value="GII22800.1"/>
    <property type="molecule type" value="Genomic_DNA"/>
</dbReference>
<evidence type="ECO:0000256" key="1">
    <source>
        <dbReference type="SAM" id="MobiDB-lite"/>
    </source>
</evidence>
<organism evidence="3 4">
    <name type="scientific">Planosporangium mesophilum</name>
    <dbReference type="NCBI Taxonomy" id="689768"/>
    <lineage>
        <taxon>Bacteria</taxon>
        <taxon>Bacillati</taxon>
        <taxon>Actinomycetota</taxon>
        <taxon>Actinomycetes</taxon>
        <taxon>Micromonosporales</taxon>
        <taxon>Micromonosporaceae</taxon>
        <taxon>Planosporangium</taxon>
    </lineage>
</organism>
<comment type="caution">
    <text evidence="3">The sequence shown here is derived from an EMBL/GenBank/DDBJ whole genome shotgun (WGS) entry which is preliminary data.</text>
</comment>
<accession>A0A8J3TK08</accession>
<feature type="compositionally biased region" description="Acidic residues" evidence="1">
    <location>
        <begin position="52"/>
        <end position="65"/>
    </location>
</feature>
<dbReference type="AlphaFoldDB" id="A0A8J3TK08"/>
<feature type="transmembrane region" description="Helical" evidence="2">
    <location>
        <begin position="147"/>
        <end position="168"/>
    </location>
</feature>
<feature type="compositionally biased region" description="Basic and acidic residues" evidence="1">
    <location>
        <begin position="37"/>
        <end position="51"/>
    </location>
</feature>
<keyword evidence="2" id="KW-0812">Transmembrane</keyword>
<feature type="region of interest" description="Disordered" evidence="1">
    <location>
        <begin position="1"/>
        <end position="144"/>
    </location>
</feature>
<evidence type="ECO:0000313" key="3">
    <source>
        <dbReference type="EMBL" id="GII22800.1"/>
    </source>
</evidence>